<dbReference type="AlphaFoldDB" id="A0A9X2Q0T5"/>
<feature type="transmembrane region" description="Helical" evidence="6">
    <location>
        <begin position="145"/>
        <end position="175"/>
    </location>
</feature>
<evidence type="ECO:0000256" key="4">
    <source>
        <dbReference type="ARBA" id="ARBA00023136"/>
    </source>
</evidence>
<gene>
    <name evidence="7" type="ORF">GGP71_000196</name>
</gene>
<evidence type="ECO:0000313" key="7">
    <source>
        <dbReference type="EMBL" id="MCS3676300.1"/>
    </source>
</evidence>
<dbReference type="GO" id="GO:0004671">
    <property type="term" value="F:protein C-terminal S-isoprenylcysteine carboxyl O-methyltransferase activity"/>
    <property type="evidence" value="ECO:0007669"/>
    <property type="project" value="InterPro"/>
</dbReference>
<evidence type="ECO:0000313" key="8">
    <source>
        <dbReference type="Proteomes" id="UP001155027"/>
    </source>
</evidence>
<evidence type="ECO:0000256" key="5">
    <source>
        <dbReference type="SAM" id="MobiDB-lite"/>
    </source>
</evidence>
<comment type="subcellular location">
    <subcellularLocation>
        <location evidence="1">Endomembrane system</location>
        <topology evidence="1">Multi-pass membrane protein</topology>
    </subcellularLocation>
</comment>
<evidence type="ECO:0000256" key="2">
    <source>
        <dbReference type="ARBA" id="ARBA00022692"/>
    </source>
</evidence>
<feature type="transmembrane region" description="Helical" evidence="6">
    <location>
        <begin position="7"/>
        <end position="27"/>
    </location>
</feature>
<dbReference type="RefSeq" id="WP_259058643.1">
    <property type="nucleotide sequence ID" value="NZ_JANTZP010000001.1"/>
</dbReference>
<organism evidence="7 8">
    <name type="scientific">Salinibacter ruber</name>
    <dbReference type="NCBI Taxonomy" id="146919"/>
    <lineage>
        <taxon>Bacteria</taxon>
        <taxon>Pseudomonadati</taxon>
        <taxon>Rhodothermota</taxon>
        <taxon>Rhodothermia</taxon>
        <taxon>Rhodothermales</taxon>
        <taxon>Salinibacteraceae</taxon>
        <taxon>Salinibacter</taxon>
    </lineage>
</organism>
<evidence type="ECO:0000256" key="1">
    <source>
        <dbReference type="ARBA" id="ARBA00004127"/>
    </source>
</evidence>
<evidence type="ECO:0000256" key="6">
    <source>
        <dbReference type="SAM" id="Phobius"/>
    </source>
</evidence>
<dbReference type="PANTHER" id="PTHR12714">
    <property type="entry name" value="PROTEIN-S ISOPRENYLCYSTEINE O-METHYLTRANSFERASE"/>
    <property type="match status" value="1"/>
</dbReference>
<reference evidence="7" key="1">
    <citation type="submission" date="2022-08" db="EMBL/GenBank/DDBJ databases">
        <title>Genomic Encyclopedia of Type Strains, Phase V (KMG-V): Genome sequencing to study the core and pangenomes of soil and plant-associated prokaryotes.</title>
        <authorList>
            <person name="Whitman W."/>
        </authorList>
    </citation>
    <scope>NUCLEOTIDE SEQUENCE</scope>
    <source>
        <strain evidence="7">0</strain>
    </source>
</reference>
<feature type="region of interest" description="Disordered" evidence="5">
    <location>
        <begin position="206"/>
        <end position="240"/>
    </location>
</feature>
<keyword evidence="3 6" id="KW-1133">Transmembrane helix</keyword>
<accession>A0A9X2Q0T5</accession>
<sequence length="240" mass="27357">MDGSYEYGYWLIAILSSLIFIIFALSFTRPKKKRDWRAFGGFSAFIVALFTEMYGIPLTIYLLSGWLSEWYPDLNLFAHENGHLWQTLFGLEGNAHFGIIHLVSTLLIAGGMILIVKAWRVLYDAQQEGRVATDGPYAYVRHPQYAGFVAVLLGFLVQWPTLLTLAMFPVLAWMYARLARIEEQEVRDQFGSEYDAYASQVPRFIPRRNQRYEAPSGTKKTSGSVKGEGRPKLKGRETPL</sequence>
<feature type="compositionally biased region" description="Basic and acidic residues" evidence="5">
    <location>
        <begin position="227"/>
        <end position="240"/>
    </location>
</feature>
<feature type="transmembrane region" description="Helical" evidence="6">
    <location>
        <begin position="39"/>
        <end position="63"/>
    </location>
</feature>
<dbReference type="GO" id="GO:0016020">
    <property type="term" value="C:membrane"/>
    <property type="evidence" value="ECO:0007669"/>
    <property type="project" value="UniProtKB-SubCell"/>
</dbReference>
<dbReference type="EMBL" id="JANUAU010000001">
    <property type="protein sequence ID" value="MCS3676300.1"/>
    <property type="molecule type" value="Genomic_DNA"/>
</dbReference>
<evidence type="ECO:0000256" key="3">
    <source>
        <dbReference type="ARBA" id="ARBA00022989"/>
    </source>
</evidence>
<keyword evidence="4 6" id="KW-0472">Membrane</keyword>
<keyword evidence="2 6" id="KW-0812">Transmembrane</keyword>
<comment type="caution">
    <text evidence="7">The sequence shown here is derived from an EMBL/GenBank/DDBJ whole genome shotgun (WGS) entry which is preliminary data.</text>
</comment>
<dbReference type="PANTHER" id="PTHR12714:SF9">
    <property type="entry name" value="PROTEIN-S-ISOPRENYLCYSTEINE O-METHYLTRANSFERASE"/>
    <property type="match status" value="1"/>
</dbReference>
<dbReference type="Proteomes" id="UP001155027">
    <property type="component" value="Unassembled WGS sequence"/>
</dbReference>
<proteinExistence type="predicted"/>
<dbReference type="InterPro" id="IPR007318">
    <property type="entry name" value="Phopholipid_MeTrfase"/>
</dbReference>
<dbReference type="Pfam" id="PF04191">
    <property type="entry name" value="PEMT"/>
    <property type="match status" value="1"/>
</dbReference>
<protein>
    <submittedName>
        <fullName evidence="7">Protein-S-isoprenylcysteine O-methyltransferase Ste14</fullName>
    </submittedName>
</protein>
<name>A0A9X2Q0T5_9BACT</name>
<feature type="transmembrane region" description="Helical" evidence="6">
    <location>
        <begin position="95"/>
        <end position="116"/>
    </location>
</feature>
<dbReference type="Gene3D" id="1.20.120.1630">
    <property type="match status" value="1"/>
</dbReference>